<dbReference type="EMBL" id="AXCR01000010">
    <property type="protein sequence ID" value="KJR83511.1"/>
    <property type="molecule type" value="Genomic_DNA"/>
</dbReference>
<accession>A0A0F2M5Q2</accession>
<feature type="compositionally biased region" description="Polar residues" evidence="1">
    <location>
        <begin position="7"/>
        <end position="25"/>
    </location>
</feature>
<gene>
    <name evidence="2" type="ORF">SPSK_04734</name>
</gene>
<reference evidence="2 3" key="2">
    <citation type="journal article" date="2015" name="Eukaryot. Cell">
        <title>Asexual propagation of a virulent clone complex in a human and feline outbreak of sporotrichosis.</title>
        <authorList>
            <person name="Teixeira Mde M."/>
            <person name="Rodrigues A.M."/>
            <person name="Tsui C.K."/>
            <person name="de Almeida L.G."/>
            <person name="Van Diepeningen A.D."/>
            <person name="van den Ende B.G."/>
            <person name="Fernandes G.F."/>
            <person name="Kano R."/>
            <person name="Hamelin R.C."/>
            <person name="Lopes-Bezerra L.M."/>
            <person name="Vasconcelos A.T."/>
            <person name="de Hoog S."/>
            <person name="de Camargo Z.P."/>
            <person name="Felipe M.S."/>
        </authorList>
    </citation>
    <scope>NUCLEOTIDE SEQUENCE [LARGE SCALE GENOMIC DNA]</scope>
    <source>
        <strain evidence="2 3">1099-18</strain>
    </source>
</reference>
<organism evidence="2 3">
    <name type="scientific">Sporothrix schenckii 1099-18</name>
    <dbReference type="NCBI Taxonomy" id="1397361"/>
    <lineage>
        <taxon>Eukaryota</taxon>
        <taxon>Fungi</taxon>
        <taxon>Dikarya</taxon>
        <taxon>Ascomycota</taxon>
        <taxon>Pezizomycotina</taxon>
        <taxon>Sordariomycetes</taxon>
        <taxon>Sordariomycetidae</taxon>
        <taxon>Ophiostomatales</taxon>
        <taxon>Ophiostomataceae</taxon>
        <taxon>Sporothrix</taxon>
    </lineage>
</organism>
<dbReference type="AlphaFoldDB" id="A0A0F2M5Q2"/>
<dbReference type="VEuPathDB" id="FungiDB:SPSK_04734"/>
<feature type="region of interest" description="Disordered" evidence="1">
    <location>
        <begin position="1"/>
        <end position="42"/>
    </location>
</feature>
<protein>
    <submittedName>
        <fullName evidence="2">Uncharacterized protein</fullName>
    </submittedName>
</protein>
<dbReference type="GeneID" id="27666806"/>
<evidence type="ECO:0000313" key="3">
    <source>
        <dbReference type="Proteomes" id="UP000033710"/>
    </source>
</evidence>
<reference evidence="2 3" key="1">
    <citation type="journal article" date="2014" name="BMC Genomics">
        <title>Comparative genomics of the major fungal agents of human and animal Sporotrichosis: Sporothrix schenckii and Sporothrix brasiliensis.</title>
        <authorList>
            <person name="Teixeira M.M."/>
            <person name="de Almeida L.G."/>
            <person name="Kubitschek-Barreira P."/>
            <person name="Alves F.L."/>
            <person name="Kioshima E.S."/>
            <person name="Abadio A.K."/>
            <person name="Fernandes L."/>
            <person name="Derengowski L.S."/>
            <person name="Ferreira K.S."/>
            <person name="Souza R.C."/>
            <person name="Ruiz J.C."/>
            <person name="de Andrade N.C."/>
            <person name="Paes H.C."/>
            <person name="Nicola A.M."/>
            <person name="Albuquerque P."/>
            <person name="Gerber A.L."/>
            <person name="Martins V.P."/>
            <person name="Peconick L.D."/>
            <person name="Neto A.V."/>
            <person name="Chaucanez C.B."/>
            <person name="Silva P.A."/>
            <person name="Cunha O.L."/>
            <person name="de Oliveira F.F."/>
            <person name="dos Santos T.C."/>
            <person name="Barros A.L."/>
            <person name="Soares M.A."/>
            <person name="de Oliveira L.M."/>
            <person name="Marini M.M."/>
            <person name="Villalobos-Duno H."/>
            <person name="Cunha M.M."/>
            <person name="de Hoog S."/>
            <person name="da Silveira J.F."/>
            <person name="Henrissat B."/>
            <person name="Nino-Vega G.A."/>
            <person name="Cisalpino P.S."/>
            <person name="Mora-Montes H.M."/>
            <person name="Almeida S.R."/>
            <person name="Stajich J.E."/>
            <person name="Lopes-Bezerra L.M."/>
            <person name="Vasconcelos A.T."/>
            <person name="Felipe M.S."/>
        </authorList>
    </citation>
    <scope>NUCLEOTIDE SEQUENCE [LARGE SCALE GENOMIC DNA]</scope>
    <source>
        <strain evidence="2 3">1099-18</strain>
    </source>
</reference>
<evidence type="ECO:0000313" key="2">
    <source>
        <dbReference type="EMBL" id="KJR83511.1"/>
    </source>
</evidence>
<comment type="caution">
    <text evidence="2">The sequence shown here is derived from an EMBL/GenBank/DDBJ whole genome shotgun (WGS) entry which is preliminary data.</text>
</comment>
<dbReference type="KEGG" id="ssck:SPSK_04734"/>
<dbReference type="Proteomes" id="UP000033710">
    <property type="component" value="Unassembled WGS sequence"/>
</dbReference>
<evidence type="ECO:0000256" key="1">
    <source>
        <dbReference type="SAM" id="MobiDB-lite"/>
    </source>
</evidence>
<sequence length="86" mass="9870">MRRGENNFVTKIQLQNAASQTTNHPRQGGDEKRRRRAGDNWNWDRKVASARDKGRRALAKQTWDEMGKSGAIVRHSRKVALTKPDT</sequence>
<name>A0A0F2M5Q2_SPOSC</name>
<proteinExistence type="predicted"/>
<dbReference type="RefSeq" id="XP_016586187.1">
    <property type="nucleotide sequence ID" value="XM_016731529.1"/>
</dbReference>